<accession>A0A2H3BKW3</accession>
<gene>
    <name evidence="1" type="ORF">ARMSODRAFT_1022609</name>
</gene>
<evidence type="ECO:0000313" key="1">
    <source>
        <dbReference type="EMBL" id="PBK65187.1"/>
    </source>
</evidence>
<dbReference type="AlphaFoldDB" id="A0A2H3BKW3"/>
<evidence type="ECO:0008006" key="3">
    <source>
        <dbReference type="Google" id="ProtNLM"/>
    </source>
</evidence>
<evidence type="ECO:0000313" key="2">
    <source>
        <dbReference type="Proteomes" id="UP000218334"/>
    </source>
</evidence>
<sequence length="128" mass="14683">MWEVSTWYRKLYHQKCEVDAYRLLRRLQGHVIPRFYGTVRLPISTSPLHPITAFIPGLAVEYVQGTNIDSLNPGINLPLEEAETVSDQVKDAFRNIKDEMCVLHNDVHIGNIILRATDRTPVIISDTR</sequence>
<dbReference type="STRING" id="1076256.A0A2H3BKW3"/>
<dbReference type="InterPro" id="IPR011009">
    <property type="entry name" value="Kinase-like_dom_sf"/>
</dbReference>
<dbReference type="Proteomes" id="UP000218334">
    <property type="component" value="Unassembled WGS sequence"/>
</dbReference>
<proteinExistence type="predicted"/>
<dbReference type="SUPFAM" id="SSF56112">
    <property type="entry name" value="Protein kinase-like (PK-like)"/>
    <property type="match status" value="1"/>
</dbReference>
<dbReference type="EMBL" id="KZ293447">
    <property type="protein sequence ID" value="PBK65187.1"/>
    <property type="molecule type" value="Genomic_DNA"/>
</dbReference>
<protein>
    <recommendedName>
        <fullName evidence="3">Protein kinase domain-containing protein</fullName>
    </recommendedName>
</protein>
<organism evidence="1 2">
    <name type="scientific">Armillaria solidipes</name>
    <dbReference type="NCBI Taxonomy" id="1076256"/>
    <lineage>
        <taxon>Eukaryota</taxon>
        <taxon>Fungi</taxon>
        <taxon>Dikarya</taxon>
        <taxon>Basidiomycota</taxon>
        <taxon>Agaricomycotina</taxon>
        <taxon>Agaricomycetes</taxon>
        <taxon>Agaricomycetidae</taxon>
        <taxon>Agaricales</taxon>
        <taxon>Marasmiineae</taxon>
        <taxon>Physalacriaceae</taxon>
        <taxon>Armillaria</taxon>
    </lineage>
</organism>
<keyword evidence="2" id="KW-1185">Reference proteome</keyword>
<name>A0A2H3BKW3_9AGAR</name>
<reference evidence="2" key="1">
    <citation type="journal article" date="2017" name="Nat. Ecol. Evol.">
        <title>Genome expansion and lineage-specific genetic innovations in the forest pathogenic fungi Armillaria.</title>
        <authorList>
            <person name="Sipos G."/>
            <person name="Prasanna A.N."/>
            <person name="Walter M.C."/>
            <person name="O'Connor E."/>
            <person name="Balint B."/>
            <person name="Krizsan K."/>
            <person name="Kiss B."/>
            <person name="Hess J."/>
            <person name="Varga T."/>
            <person name="Slot J."/>
            <person name="Riley R."/>
            <person name="Boka B."/>
            <person name="Rigling D."/>
            <person name="Barry K."/>
            <person name="Lee J."/>
            <person name="Mihaltcheva S."/>
            <person name="LaButti K."/>
            <person name="Lipzen A."/>
            <person name="Waldron R."/>
            <person name="Moloney N.M."/>
            <person name="Sperisen C."/>
            <person name="Kredics L."/>
            <person name="Vagvoelgyi C."/>
            <person name="Patrignani A."/>
            <person name="Fitzpatrick D."/>
            <person name="Nagy I."/>
            <person name="Doyle S."/>
            <person name="Anderson J.B."/>
            <person name="Grigoriev I.V."/>
            <person name="Gueldener U."/>
            <person name="Muensterkoetter M."/>
            <person name="Nagy L.G."/>
        </authorList>
    </citation>
    <scope>NUCLEOTIDE SEQUENCE [LARGE SCALE GENOMIC DNA]</scope>
    <source>
        <strain evidence="2">28-4</strain>
    </source>
</reference>